<name>A0A2Z3HZ93_9CAUL</name>
<dbReference type="Pfam" id="PF12849">
    <property type="entry name" value="PBP_like_2"/>
    <property type="match status" value="1"/>
</dbReference>
<evidence type="ECO:0000313" key="4">
    <source>
        <dbReference type="EMBL" id="AWM78671.1"/>
    </source>
</evidence>
<dbReference type="PANTHER" id="PTHR30570">
    <property type="entry name" value="PERIPLASMIC PHOSPHATE BINDING COMPONENT OF PHOSPHATE ABC TRANSPORTER"/>
    <property type="match status" value="1"/>
</dbReference>
<feature type="domain" description="PBP" evidence="3">
    <location>
        <begin position="21"/>
        <end position="307"/>
    </location>
</feature>
<dbReference type="EMBL" id="CP029479">
    <property type="protein sequence ID" value="AWM78671.1"/>
    <property type="molecule type" value="Genomic_DNA"/>
</dbReference>
<dbReference type="Proteomes" id="UP000247763">
    <property type="component" value="Chromosome"/>
</dbReference>
<proteinExistence type="predicted"/>
<feature type="signal peptide" evidence="2">
    <location>
        <begin position="1"/>
        <end position="24"/>
    </location>
</feature>
<protein>
    <submittedName>
        <fullName evidence="4">Phosphate ABC transporter substrate-binding protein</fullName>
    </submittedName>
</protein>
<dbReference type="PANTHER" id="PTHR30570:SF1">
    <property type="entry name" value="PHOSPHATE-BINDING PROTEIN PSTS"/>
    <property type="match status" value="1"/>
</dbReference>
<evidence type="ECO:0000256" key="2">
    <source>
        <dbReference type="SAM" id="SignalP"/>
    </source>
</evidence>
<sequence length="347" mass="36786">MRTLAAVAAGVGLAAGLGAAPAHAARDYVWAAGSSTVFPFATRVSEQFARKTGMKAPKVESLGTGGGIKLFCSGVGDGFPDIATASRRMKRSEFDACAAKGVKDIIELKIGFDGIVVAVDKRAPDYAFTTSALYLGLAAKVLRYGQYQANPYKTWPEVGAGLPKGRIQVYGPPPSSGTRDAFVELAIEAGALKYPVNKALRDKDEKRFKEMVDPLRKDGWIDSGENDNAIVQTLTKTPGALGVFGWSFLEENMDKVKGASVNGVKPSLASISDGTYPLARSLFVYVKKSNLGVTKGLREYMSEFVSDAATGKGGYLKDRGLIPLPAAQHEANKAAVRTLTPMARPAA</sequence>
<evidence type="ECO:0000259" key="3">
    <source>
        <dbReference type="Pfam" id="PF12849"/>
    </source>
</evidence>
<reference evidence="5" key="1">
    <citation type="submission" date="2018-05" db="EMBL/GenBank/DDBJ databases">
        <title>Genome sequencing of Phenylobacterium sp. HYN0004.</title>
        <authorList>
            <person name="Yi H."/>
            <person name="Baek C."/>
        </authorList>
    </citation>
    <scope>NUCLEOTIDE SEQUENCE [LARGE SCALE GENOMIC DNA]</scope>
    <source>
        <strain evidence="5">HYN0004</strain>
    </source>
</reference>
<keyword evidence="5" id="KW-1185">Reference proteome</keyword>
<organism evidence="4 5">
    <name type="scientific">Phenylobacterium parvum</name>
    <dbReference type="NCBI Taxonomy" id="2201350"/>
    <lineage>
        <taxon>Bacteria</taxon>
        <taxon>Pseudomonadati</taxon>
        <taxon>Pseudomonadota</taxon>
        <taxon>Alphaproteobacteria</taxon>
        <taxon>Caulobacterales</taxon>
        <taxon>Caulobacteraceae</taxon>
        <taxon>Phenylobacterium</taxon>
    </lineage>
</organism>
<keyword evidence="1 2" id="KW-0732">Signal</keyword>
<dbReference type="InterPro" id="IPR050811">
    <property type="entry name" value="Phosphate_ABC_transporter"/>
</dbReference>
<dbReference type="Gene3D" id="3.40.190.10">
    <property type="entry name" value="Periplasmic binding protein-like II"/>
    <property type="match status" value="2"/>
</dbReference>
<gene>
    <name evidence="4" type="ORF">HYN04_01460</name>
</gene>
<dbReference type="OrthoDB" id="9790048at2"/>
<evidence type="ECO:0000313" key="5">
    <source>
        <dbReference type="Proteomes" id="UP000247763"/>
    </source>
</evidence>
<dbReference type="SUPFAM" id="SSF53850">
    <property type="entry name" value="Periplasmic binding protein-like II"/>
    <property type="match status" value="1"/>
</dbReference>
<evidence type="ECO:0000256" key="1">
    <source>
        <dbReference type="ARBA" id="ARBA00022729"/>
    </source>
</evidence>
<feature type="chain" id="PRO_5016376770" evidence="2">
    <location>
        <begin position="25"/>
        <end position="347"/>
    </location>
</feature>
<dbReference type="AlphaFoldDB" id="A0A2Z3HZ93"/>
<accession>A0A2Z3HZ93</accession>
<dbReference type="InterPro" id="IPR024370">
    <property type="entry name" value="PBP_domain"/>
</dbReference>
<dbReference type="KEGG" id="phb:HYN04_01460"/>